<dbReference type="KEGG" id="csv:101213440"/>
<sequence length="172" mass="19355">MATNFHKTPILHSISLTNLFPILPSNPKPSLTNTPFSFPLIHKSPNFKTCLPRPGPNRCAARRRVRYDDDDEDEDEDYGHNHQIALLESYTQAATGEALIVHAMVDGDHVEVLVFKGFSSSLSYGTSPDPSRSVLPERAIIKFIDRIKGPFDPSNIQYIQKGITWNSFNFLN</sequence>
<evidence type="ECO:0000313" key="2">
    <source>
        <dbReference type="EMBL" id="KGN49598.1"/>
    </source>
</evidence>
<dbReference type="OrthoDB" id="2018366at2759"/>
<dbReference type="Gramene" id="KGN49598">
    <property type="protein sequence ID" value="KGN49598"/>
    <property type="gene ID" value="Csa_5G021310"/>
</dbReference>
<dbReference type="EMBL" id="CM002926">
    <property type="protein sequence ID" value="KGN49598.1"/>
    <property type="molecule type" value="Genomic_DNA"/>
</dbReference>
<dbReference type="PANTHER" id="PTHR36729:SF2">
    <property type="entry name" value="EXPRESSED PROTEIN"/>
    <property type="match status" value="1"/>
</dbReference>
<keyword evidence="3" id="KW-1185">Reference proteome</keyword>
<dbReference type="InterPro" id="IPR056636">
    <property type="entry name" value="DUF7734"/>
</dbReference>
<feature type="domain" description="DUF7734" evidence="1">
    <location>
        <begin position="85"/>
        <end position="169"/>
    </location>
</feature>
<reference evidence="2 3" key="4">
    <citation type="journal article" date="2011" name="BMC Genomics">
        <title>RNA-Seq improves annotation of protein-coding genes in the cucumber genome.</title>
        <authorList>
            <person name="Li Z."/>
            <person name="Zhang Z."/>
            <person name="Yan P."/>
            <person name="Huang S."/>
            <person name="Fei Z."/>
            <person name="Lin K."/>
        </authorList>
    </citation>
    <scope>NUCLEOTIDE SEQUENCE [LARGE SCALE GENOMIC DNA]</scope>
    <source>
        <strain evidence="3">cv. 9930</strain>
    </source>
</reference>
<gene>
    <name evidence="2" type="ORF">Csa_5G021310</name>
</gene>
<dbReference type="STRING" id="3659.A0A0A0KJ82"/>
<organism evidence="2 3">
    <name type="scientific">Cucumis sativus</name>
    <name type="common">Cucumber</name>
    <dbReference type="NCBI Taxonomy" id="3659"/>
    <lineage>
        <taxon>Eukaryota</taxon>
        <taxon>Viridiplantae</taxon>
        <taxon>Streptophyta</taxon>
        <taxon>Embryophyta</taxon>
        <taxon>Tracheophyta</taxon>
        <taxon>Spermatophyta</taxon>
        <taxon>Magnoliopsida</taxon>
        <taxon>eudicotyledons</taxon>
        <taxon>Gunneridae</taxon>
        <taxon>Pentapetalae</taxon>
        <taxon>rosids</taxon>
        <taxon>fabids</taxon>
        <taxon>Cucurbitales</taxon>
        <taxon>Cucurbitaceae</taxon>
        <taxon>Benincaseae</taxon>
        <taxon>Cucumis</taxon>
    </lineage>
</organism>
<name>A0A0A0KJ82_CUCSA</name>
<protein>
    <recommendedName>
        <fullName evidence="1">DUF7734 domain-containing protein</fullName>
    </recommendedName>
</protein>
<dbReference type="PANTHER" id="PTHR36729">
    <property type="entry name" value="EXPRESSED PROTEIN"/>
    <property type="match status" value="1"/>
</dbReference>
<reference evidence="2 3" key="1">
    <citation type="journal article" date="2009" name="Nat. Genet.">
        <title>The genome of the cucumber, Cucumis sativus L.</title>
        <authorList>
            <person name="Huang S."/>
            <person name="Li R."/>
            <person name="Zhang Z."/>
            <person name="Li L."/>
            <person name="Gu X."/>
            <person name="Fan W."/>
            <person name="Lucas W.J."/>
            <person name="Wang X."/>
            <person name="Xie B."/>
            <person name="Ni P."/>
            <person name="Ren Y."/>
            <person name="Zhu H."/>
            <person name="Li J."/>
            <person name="Lin K."/>
            <person name="Jin W."/>
            <person name="Fei Z."/>
            <person name="Li G."/>
            <person name="Staub J."/>
            <person name="Kilian A."/>
            <person name="van der Vossen E.A."/>
            <person name="Wu Y."/>
            <person name="Guo J."/>
            <person name="He J."/>
            <person name="Jia Z."/>
            <person name="Ren Y."/>
            <person name="Tian G."/>
            <person name="Lu Y."/>
            <person name="Ruan J."/>
            <person name="Qian W."/>
            <person name="Wang M."/>
            <person name="Huang Q."/>
            <person name="Li B."/>
            <person name="Xuan Z."/>
            <person name="Cao J."/>
            <person name="Asan"/>
            <person name="Wu Z."/>
            <person name="Zhang J."/>
            <person name="Cai Q."/>
            <person name="Bai Y."/>
            <person name="Zhao B."/>
            <person name="Han Y."/>
            <person name="Li Y."/>
            <person name="Li X."/>
            <person name="Wang S."/>
            <person name="Shi Q."/>
            <person name="Liu S."/>
            <person name="Cho W.K."/>
            <person name="Kim J.Y."/>
            <person name="Xu Y."/>
            <person name="Heller-Uszynska K."/>
            <person name="Miao H."/>
            <person name="Cheng Z."/>
            <person name="Zhang S."/>
            <person name="Wu J."/>
            <person name="Yang Y."/>
            <person name="Kang H."/>
            <person name="Li M."/>
            <person name="Liang H."/>
            <person name="Ren X."/>
            <person name="Shi Z."/>
            <person name="Wen M."/>
            <person name="Jian M."/>
            <person name="Yang H."/>
            <person name="Zhang G."/>
            <person name="Yang Z."/>
            <person name="Chen R."/>
            <person name="Liu S."/>
            <person name="Li J."/>
            <person name="Ma L."/>
            <person name="Liu H."/>
            <person name="Zhou Y."/>
            <person name="Zhao J."/>
            <person name="Fang X."/>
            <person name="Li G."/>
            <person name="Fang L."/>
            <person name="Li Y."/>
            <person name="Liu D."/>
            <person name="Zheng H."/>
            <person name="Zhang Y."/>
            <person name="Qin N."/>
            <person name="Li Z."/>
            <person name="Yang G."/>
            <person name="Yang S."/>
            <person name="Bolund L."/>
            <person name="Kristiansen K."/>
            <person name="Zheng H."/>
            <person name="Li S."/>
            <person name="Zhang X."/>
            <person name="Yang H."/>
            <person name="Wang J."/>
            <person name="Sun R."/>
            <person name="Zhang B."/>
            <person name="Jiang S."/>
            <person name="Wang J."/>
            <person name="Du Y."/>
            <person name="Li S."/>
        </authorList>
    </citation>
    <scope>NUCLEOTIDE SEQUENCE [LARGE SCALE GENOMIC DNA]</scope>
    <source>
        <strain evidence="3">cv. 9930</strain>
    </source>
</reference>
<evidence type="ECO:0000313" key="3">
    <source>
        <dbReference type="Proteomes" id="UP000029981"/>
    </source>
</evidence>
<reference evidence="2 3" key="2">
    <citation type="journal article" date="2009" name="PLoS ONE">
        <title>An integrated genetic and cytogenetic map of the cucumber genome.</title>
        <authorList>
            <person name="Ren Y."/>
            <person name="Zhang Z."/>
            <person name="Liu J."/>
            <person name="Staub J.E."/>
            <person name="Han Y."/>
            <person name="Cheng Z."/>
            <person name="Li X."/>
            <person name="Lu J."/>
            <person name="Miao H."/>
            <person name="Kang H."/>
            <person name="Xie B."/>
            <person name="Gu X."/>
            <person name="Wang X."/>
            <person name="Du Y."/>
            <person name="Jin W."/>
            <person name="Huang S."/>
        </authorList>
    </citation>
    <scope>NUCLEOTIDE SEQUENCE [LARGE SCALE GENOMIC DNA]</scope>
    <source>
        <strain evidence="3">cv. 9930</strain>
    </source>
</reference>
<reference evidence="2 3" key="3">
    <citation type="journal article" date="2010" name="BMC Genomics">
        <title>Transcriptome sequencing and comparative analysis of cucumber flowers with different sex types.</title>
        <authorList>
            <person name="Guo S."/>
            <person name="Zheng Y."/>
            <person name="Joung J.G."/>
            <person name="Liu S."/>
            <person name="Zhang Z."/>
            <person name="Crasta O.R."/>
            <person name="Sobral B.W."/>
            <person name="Xu Y."/>
            <person name="Huang S."/>
            <person name="Fei Z."/>
        </authorList>
    </citation>
    <scope>NUCLEOTIDE SEQUENCE [LARGE SCALE GENOMIC DNA]</scope>
    <source>
        <strain evidence="3">cv. 9930</strain>
    </source>
</reference>
<accession>A0A0A0KJ82</accession>
<dbReference type="eggNOG" id="ENOG502RZTM">
    <property type="taxonomic scope" value="Eukaryota"/>
</dbReference>
<dbReference type="OMA" id="CLSYRTS"/>
<evidence type="ECO:0000259" key="1">
    <source>
        <dbReference type="Pfam" id="PF24869"/>
    </source>
</evidence>
<dbReference type="Pfam" id="PF24869">
    <property type="entry name" value="DUF7734"/>
    <property type="match status" value="1"/>
</dbReference>
<proteinExistence type="predicted"/>
<dbReference type="AlphaFoldDB" id="A0A0A0KJ82"/>
<dbReference type="Proteomes" id="UP000029981">
    <property type="component" value="Chromosome 5"/>
</dbReference>